<keyword evidence="2 4" id="KW-0479">Metal-binding</keyword>
<evidence type="ECO:0000256" key="2">
    <source>
        <dbReference type="ARBA" id="ARBA00022723"/>
    </source>
</evidence>
<name>A0ABW1EKN2_9BACT</name>
<keyword evidence="6" id="KW-0732">Signal</keyword>
<dbReference type="RefSeq" id="WP_263332404.1">
    <property type="nucleotide sequence ID" value="NZ_JAGSYH010000001.1"/>
</dbReference>
<dbReference type="SUPFAM" id="SSF46626">
    <property type="entry name" value="Cytochrome c"/>
    <property type="match status" value="2"/>
</dbReference>
<dbReference type="Proteomes" id="UP001596091">
    <property type="component" value="Unassembled WGS sequence"/>
</dbReference>
<protein>
    <submittedName>
        <fullName evidence="8">C-type cytochrome</fullName>
    </submittedName>
</protein>
<dbReference type="Pfam" id="PF13442">
    <property type="entry name" value="Cytochrome_CBB3"/>
    <property type="match status" value="2"/>
</dbReference>
<evidence type="ECO:0000313" key="9">
    <source>
        <dbReference type="Proteomes" id="UP001596091"/>
    </source>
</evidence>
<keyword evidence="9" id="KW-1185">Reference proteome</keyword>
<dbReference type="InterPro" id="IPR036909">
    <property type="entry name" value="Cyt_c-like_dom_sf"/>
</dbReference>
<evidence type="ECO:0000256" key="1">
    <source>
        <dbReference type="ARBA" id="ARBA00022617"/>
    </source>
</evidence>
<feature type="compositionally biased region" description="Low complexity" evidence="5">
    <location>
        <begin position="224"/>
        <end position="233"/>
    </location>
</feature>
<feature type="region of interest" description="Disordered" evidence="5">
    <location>
        <begin position="224"/>
        <end position="286"/>
    </location>
</feature>
<dbReference type="PANTHER" id="PTHR40394">
    <property type="entry name" value="LIPOPROTEIN-RELATED"/>
    <property type="match status" value="1"/>
</dbReference>
<evidence type="ECO:0000259" key="7">
    <source>
        <dbReference type="PROSITE" id="PS51007"/>
    </source>
</evidence>
<dbReference type="Gene3D" id="1.10.760.10">
    <property type="entry name" value="Cytochrome c-like domain"/>
    <property type="match status" value="2"/>
</dbReference>
<feature type="domain" description="Cytochrome c" evidence="7">
    <location>
        <begin position="283"/>
        <end position="362"/>
    </location>
</feature>
<proteinExistence type="predicted"/>
<evidence type="ECO:0000256" key="3">
    <source>
        <dbReference type="ARBA" id="ARBA00023004"/>
    </source>
</evidence>
<keyword evidence="1 4" id="KW-0349">Heme</keyword>
<evidence type="ECO:0000313" key="8">
    <source>
        <dbReference type="EMBL" id="MFC5864866.1"/>
    </source>
</evidence>
<dbReference type="PANTHER" id="PTHR40394:SF2">
    <property type="entry name" value="QUINOL:CYTOCHROME C OXIDOREDUCTASE MEMBRANE PROTEIN"/>
    <property type="match status" value="1"/>
</dbReference>
<reference evidence="9" key="1">
    <citation type="journal article" date="2019" name="Int. J. Syst. Evol. Microbiol.">
        <title>The Global Catalogue of Microorganisms (GCM) 10K type strain sequencing project: providing services to taxonomists for standard genome sequencing and annotation.</title>
        <authorList>
            <consortium name="The Broad Institute Genomics Platform"/>
            <consortium name="The Broad Institute Genome Sequencing Center for Infectious Disease"/>
            <person name="Wu L."/>
            <person name="Ma J."/>
        </authorList>
    </citation>
    <scope>NUCLEOTIDE SEQUENCE [LARGE SCALE GENOMIC DNA]</scope>
    <source>
        <strain evidence="9">JCM 4087</strain>
    </source>
</reference>
<dbReference type="EMBL" id="JBHSPH010000010">
    <property type="protein sequence ID" value="MFC5864866.1"/>
    <property type="molecule type" value="Genomic_DNA"/>
</dbReference>
<comment type="caution">
    <text evidence="8">The sequence shown here is derived from an EMBL/GenBank/DDBJ whole genome shotgun (WGS) entry which is preliminary data.</text>
</comment>
<evidence type="ECO:0000256" key="6">
    <source>
        <dbReference type="SAM" id="SignalP"/>
    </source>
</evidence>
<sequence>MKLRFQRLWSASACVLLAIGVAGCRQDMHNQPKMIPQRHSAFFDDGRSVRQQVPGTVDRGQVIEASYLTTGLVNGAEGDTMPFPVTMTVLARGQERFNIYCSPCHSRVGNGKGAIVGRGYYTAGNFQSARLRQAPIGHFFWVMTHGYGAMPNYSVEIEPADRWAIAAYIRALQLSQNAARTDLPAGAHVDHMRDLLVRASLPINYLNAWDVDLDDDAPVPGAAAAPIVANPNPATSPTSESGKAASPGAAKTVATPSASGKSAVPAGGEAPVTQEPAKPAATGDPDHGKVLYMNNCSVCHQPTRAGLPPVFPSLIGIVDKDGEAKVRRVAKEGIPDAKPPMPPHPDLTDKDIDDLIAFLKTR</sequence>
<feature type="domain" description="Cytochrome c" evidence="7">
    <location>
        <begin position="88"/>
        <end position="173"/>
    </location>
</feature>
<feature type="region of interest" description="Disordered" evidence="5">
    <location>
        <begin position="331"/>
        <end position="351"/>
    </location>
</feature>
<evidence type="ECO:0000256" key="5">
    <source>
        <dbReference type="SAM" id="MobiDB-lite"/>
    </source>
</evidence>
<gene>
    <name evidence="8" type="ORF">ACFPT7_21340</name>
</gene>
<evidence type="ECO:0000256" key="4">
    <source>
        <dbReference type="PROSITE-ProRule" id="PRU00433"/>
    </source>
</evidence>
<dbReference type="InterPro" id="IPR009056">
    <property type="entry name" value="Cyt_c-like_dom"/>
</dbReference>
<accession>A0ABW1EKN2</accession>
<keyword evidence="3 4" id="KW-0408">Iron</keyword>
<feature type="signal peptide" evidence="6">
    <location>
        <begin position="1"/>
        <end position="24"/>
    </location>
</feature>
<feature type="chain" id="PRO_5047107689" evidence="6">
    <location>
        <begin position="25"/>
        <end position="362"/>
    </location>
</feature>
<organism evidence="8 9">
    <name type="scientific">Acidicapsa dinghuensis</name>
    <dbReference type="NCBI Taxonomy" id="2218256"/>
    <lineage>
        <taxon>Bacteria</taxon>
        <taxon>Pseudomonadati</taxon>
        <taxon>Acidobacteriota</taxon>
        <taxon>Terriglobia</taxon>
        <taxon>Terriglobales</taxon>
        <taxon>Acidobacteriaceae</taxon>
        <taxon>Acidicapsa</taxon>
    </lineage>
</organism>
<dbReference type="PROSITE" id="PS51007">
    <property type="entry name" value="CYTC"/>
    <property type="match status" value="2"/>
</dbReference>
<dbReference type="PROSITE" id="PS51257">
    <property type="entry name" value="PROKAR_LIPOPROTEIN"/>
    <property type="match status" value="1"/>
</dbReference>